<dbReference type="InterPro" id="IPR037171">
    <property type="entry name" value="NagB/RpiA_transferase-like"/>
</dbReference>
<dbReference type="CDD" id="cd01399">
    <property type="entry name" value="GlcN6P_deaminase"/>
    <property type="match status" value="1"/>
</dbReference>
<dbReference type="GO" id="GO:0005975">
    <property type="term" value="P:carbohydrate metabolic process"/>
    <property type="evidence" value="ECO:0007669"/>
    <property type="project" value="InterPro"/>
</dbReference>
<dbReference type="InterPro" id="IPR006148">
    <property type="entry name" value="Glc/Gal-6P_isomerase"/>
</dbReference>
<dbReference type="GO" id="GO:0006043">
    <property type="term" value="P:glucosamine catabolic process"/>
    <property type="evidence" value="ECO:0007669"/>
    <property type="project" value="TreeGrafter"/>
</dbReference>
<keyword evidence="3" id="KW-1185">Reference proteome</keyword>
<dbReference type="GO" id="GO:0019262">
    <property type="term" value="P:N-acetylneuraminate catabolic process"/>
    <property type="evidence" value="ECO:0007669"/>
    <property type="project" value="TreeGrafter"/>
</dbReference>
<reference evidence="2 3" key="1">
    <citation type="submission" date="2018-12" db="EMBL/GenBank/DDBJ databases">
        <authorList>
            <person name="Toschakov S.V."/>
        </authorList>
    </citation>
    <scope>NUCLEOTIDE SEQUENCE [LARGE SCALE GENOMIC DNA]</scope>
    <source>
        <strain evidence="2 3">GM2012</strain>
    </source>
</reference>
<protein>
    <submittedName>
        <fullName evidence="2">Glucosamine-6-phosphate deaminase</fullName>
    </submittedName>
</protein>
<dbReference type="GO" id="GO:0006046">
    <property type="term" value="P:N-acetylglucosamine catabolic process"/>
    <property type="evidence" value="ECO:0007669"/>
    <property type="project" value="TreeGrafter"/>
</dbReference>
<sequence length="265" mass="28813">MAPLDPPTPIAEWTVDRLRVRVFEDRARLGRAAAADVAGAIASRQRQAGRANVIFAAAPSQDEFLTALVGMGQVDWSGVVGFHMDEYLGLDADHPASFRRYLHEHIFRLANLPPDRLRLIPGEQTDRPLKTCLDYEDLLRAEPPDVVCAGIGENGHLAFNDPPVADFLDPVLIKVVRLDHACRVQQVNDGCFPSLDDVPTHAYTLTVPALLSAPVVSVVVPGPRKADAVLATLNGPISESCPATALRRHEGAVLYLDRDSARLVL</sequence>
<dbReference type="AlphaFoldDB" id="A0A432MKY6"/>
<name>A0A432MKY6_9BACT</name>
<dbReference type="InterPro" id="IPR004547">
    <property type="entry name" value="Glucosamine6P_isomerase"/>
</dbReference>
<dbReference type="Proteomes" id="UP000280296">
    <property type="component" value="Unassembled WGS sequence"/>
</dbReference>
<dbReference type="PANTHER" id="PTHR11280">
    <property type="entry name" value="GLUCOSAMINE-6-PHOSPHATE ISOMERASE"/>
    <property type="match status" value="1"/>
</dbReference>
<dbReference type="GO" id="GO:0042802">
    <property type="term" value="F:identical protein binding"/>
    <property type="evidence" value="ECO:0007669"/>
    <property type="project" value="TreeGrafter"/>
</dbReference>
<comment type="caution">
    <text evidence="2">The sequence shown here is derived from an EMBL/GenBank/DDBJ whole genome shotgun (WGS) entry which is preliminary data.</text>
</comment>
<reference evidence="2 3" key="2">
    <citation type="submission" date="2019-01" db="EMBL/GenBank/DDBJ databases">
        <title>Tautonia sociabilis, a novel thermotolerant planctomycete of Isosphaeraceae family, isolated from a 4000 m deep subterranean habitat.</title>
        <authorList>
            <person name="Kovaleva O.L."/>
            <person name="Elcheninov A.G."/>
            <person name="Van Heerden E."/>
            <person name="Toshchakov S.V."/>
            <person name="Novikov A."/>
            <person name="Bonch-Osmolovskaya E.A."/>
            <person name="Kublanov I.V."/>
        </authorList>
    </citation>
    <scope>NUCLEOTIDE SEQUENCE [LARGE SCALE GENOMIC DNA]</scope>
    <source>
        <strain evidence="2 3">GM2012</strain>
    </source>
</reference>
<feature type="domain" description="Glucosamine/galactosamine-6-phosphate isomerase" evidence="1">
    <location>
        <begin position="25"/>
        <end position="158"/>
    </location>
</feature>
<proteinExistence type="predicted"/>
<gene>
    <name evidence="2" type="ORF">TsocGM_10570</name>
</gene>
<dbReference type="EMBL" id="RYZH01000017">
    <property type="protein sequence ID" value="RUL87796.1"/>
    <property type="molecule type" value="Genomic_DNA"/>
</dbReference>
<organism evidence="2 3">
    <name type="scientific">Tautonia sociabilis</name>
    <dbReference type="NCBI Taxonomy" id="2080755"/>
    <lineage>
        <taxon>Bacteria</taxon>
        <taxon>Pseudomonadati</taxon>
        <taxon>Planctomycetota</taxon>
        <taxon>Planctomycetia</taxon>
        <taxon>Isosphaerales</taxon>
        <taxon>Isosphaeraceae</taxon>
        <taxon>Tautonia</taxon>
    </lineage>
</organism>
<dbReference type="SUPFAM" id="SSF100950">
    <property type="entry name" value="NagB/RpiA/CoA transferase-like"/>
    <property type="match status" value="1"/>
</dbReference>
<dbReference type="OrthoDB" id="9791139at2"/>
<dbReference type="GO" id="GO:0005737">
    <property type="term" value="C:cytoplasm"/>
    <property type="evidence" value="ECO:0007669"/>
    <property type="project" value="TreeGrafter"/>
</dbReference>
<dbReference type="GO" id="GO:0004342">
    <property type="term" value="F:glucosamine-6-phosphate deaminase activity"/>
    <property type="evidence" value="ECO:0007669"/>
    <property type="project" value="InterPro"/>
</dbReference>
<dbReference type="Gene3D" id="3.40.50.1360">
    <property type="match status" value="1"/>
</dbReference>
<dbReference type="Pfam" id="PF01182">
    <property type="entry name" value="Glucosamine_iso"/>
    <property type="match status" value="1"/>
</dbReference>
<accession>A0A432MKY6</accession>
<evidence type="ECO:0000259" key="1">
    <source>
        <dbReference type="Pfam" id="PF01182"/>
    </source>
</evidence>
<evidence type="ECO:0000313" key="3">
    <source>
        <dbReference type="Proteomes" id="UP000280296"/>
    </source>
</evidence>
<dbReference type="PANTHER" id="PTHR11280:SF6">
    <property type="entry name" value="GLUCOSAMINE-6-PHOSPHATE ISOMERASE NAGB"/>
    <property type="match status" value="1"/>
</dbReference>
<dbReference type="RefSeq" id="WP_126725311.1">
    <property type="nucleotide sequence ID" value="NZ_RYZH01000017.1"/>
</dbReference>
<evidence type="ECO:0000313" key="2">
    <source>
        <dbReference type="EMBL" id="RUL87796.1"/>
    </source>
</evidence>